<proteinExistence type="predicted"/>
<keyword evidence="1" id="KW-0472">Membrane</keyword>
<accession>A0ABV4QLE1</accession>
<comment type="caution">
    <text evidence="2">The sequence shown here is derived from an EMBL/GenBank/DDBJ whole genome shotgun (WGS) entry which is preliminary data.</text>
</comment>
<evidence type="ECO:0008006" key="4">
    <source>
        <dbReference type="Google" id="ProtNLM"/>
    </source>
</evidence>
<gene>
    <name evidence="2" type="ORF">SM611_31605</name>
</gene>
<evidence type="ECO:0000313" key="3">
    <source>
        <dbReference type="Proteomes" id="UP001569963"/>
    </source>
</evidence>
<keyword evidence="3" id="KW-1185">Reference proteome</keyword>
<sequence>MSGTDKRVAHRFWWLGVAVAILICSGCGGGLEAVALPSSTNSITPLPSSTVTNEDAVASAYTKFVAMLDRADSLPVESRKRDLATVMVDPQLSRVMRRIDVMKKQHITTYGRVVVHIRSVQLTSSGATVFDCQNSSGAGIRNSITGKKIKRGVGKGHAKALLVKGSDGKWRVRKSIMIGEGC</sequence>
<dbReference type="Proteomes" id="UP001569963">
    <property type="component" value="Unassembled WGS sequence"/>
</dbReference>
<protein>
    <recommendedName>
        <fullName evidence="4">Nuclear transport factor 2 family protein</fullName>
    </recommendedName>
</protein>
<name>A0ABV4QLE1_9ACTN</name>
<organism evidence="2 3">
    <name type="scientific">Actinomadura monticuli</name>
    <dbReference type="NCBI Taxonomy" id="3097367"/>
    <lineage>
        <taxon>Bacteria</taxon>
        <taxon>Bacillati</taxon>
        <taxon>Actinomycetota</taxon>
        <taxon>Actinomycetes</taxon>
        <taxon>Streptosporangiales</taxon>
        <taxon>Thermomonosporaceae</taxon>
        <taxon>Actinomadura</taxon>
    </lineage>
</organism>
<feature type="transmembrane region" description="Helical" evidence="1">
    <location>
        <begin position="12"/>
        <end position="31"/>
    </location>
</feature>
<dbReference type="EMBL" id="JAXCEI010000019">
    <property type="protein sequence ID" value="MFA1543496.1"/>
    <property type="molecule type" value="Genomic_DNA"/>
</dbReference>
<evidence type="ECO:0000313" key="2">
    <source>
        <dbReference type="EMBL" id="MFA1543496.1"/>
    </source>
</evidence>
<keyword evidence="1" id="KW-1133">Transmembrane helix</keyword>
<dbReference type="RefSeq" id="WP_371953995.1">
    <property type="nucleotide sequence ID" value="NZ_JAXCEI010000019.1"/>
</dbReference>
<reference evidence="2 3" key="1">
    <citation type="submission" date="2023-11" db="EMBL/GenBank/DDBJ databases">
        <title>Actinomadura monticuli sp. nov., isolated from volcanic ash.</title>
        <authorList>
            <person name="Lee S.D."/>
            <person name="Yang H."/>
            <person name="Kim I.S."/>
        </authorList>
    </citation>
    <scope>NUCLEOTIDE SEQUENCE [LARGE SCALE GENOMIC DNA]</scope>
    <source>
        <strain evidence="2 3">DLS-62</strain>
    </source>
</reference>
<keyword evidence="1" id="KW-0812">Transmembrane</keyword>
<evidence type="ECO:0000256" key="1">
    <source>
        <dbReference type="SAM" id="Phobius"/>
    </source>
</evidence>